<dbReference type="NCBIfam" id="TIGR03943">
    <property type="entry name" value="TIGR03943 family putative permease subunit"/>
    <property type="match status" value="1"/>
</dbReference>
<dbReference type="Pfam" id="PF21537">
    <property type="entry name" value="DUF1980_C"/>
    <property type="match status" value="1"/>
</dbReference>
<accession>A0A6A7KBJ4</accession>
<dbReference type="EMBL" id="WHNX01000025">
    <property type="protein sequence ID" value="MPW26732.1"/>
    <property type="molecule type" value="Genomic_DNA"/>
</dbReference>
<keyword evidence="2" id="KW-1133">Transmembrane helix</keyword>
<dbReference type="PANTHER" id="PTHR40047:SF1">
    <property type="entry name" value="UPF0703 PROTEIN YCGQ"/>
    <property type="match status" value="1"/>
</dbReference>
<evidence type="ECO:0000259" key="4">
    <source>
        <dbReference type="Pfam" id="PF21537"/>
    </source>
</evidence>
<organism evidence="5 6">
    <name type="scientific">Alkalibaculum sporogenes</name>
    <dbReference type="NCBI Taxonomy" id="2655001"/>
    <lineage>
        <taxon>Bacteria</taxon>
        <taxon>Bacillati</taxon>
        <taxon>Bacillota</taxon>
        <taxon>Clostridia</taxon>
        <taxon>Eubacteriales</taxon>
        <taxon>Eubacteriaceae</taxon>
        <taxon>Alkalibaculum</taxon>
    </lineage>
</organism>
<keyword evidence="2" id="KW-0472">Membrane</keyword>
<comment type="caution">
    <text evidence="5">The sequence shown here is derived from an EMBL/GenBank/DDBJ whole genome shotgun (WGS) entry which is preliminary data.</text>
</comment>
<feature type="transmembrane region" description="Helical" evidence="2">
    <location>
        <begin position="75"/>
        <end position="94"/>
    </location>
</feature>
<feature type="domain" description="DUF1980" evidence="3">
    <location>
        <begin position="14"/>
        <end position="97"/>
    </location>
</feature>
<sequence length="272" mass="30964">MQTRVKAFNPQIFLEFLCYSAFAGLMLYLISSGKYLSYVTPRMEPYLYFTAIIMGIWALAVLGRMFRPQHKVRSMHCFVLVIPILLFLLPHGPLSTSDFSDNFIGGNTFANRREQNSNDLSLEDRSPTDTTNLYTQTNVPELPGLDTVNKKITVSNDDFGKWLSEIHMNMEKYEGYTIIMTGFVLKNSEVLEEDEFILAHLIMSCCVADLAPAGLLCKHDDVSDLKNDTWITVEGTFFIGQYEYDGKNYDDPQINVTNITPAEAVEGYVYLY</sequence>
<dbReference type="InterPro" id="IPR048447">
    <property type="entry name" value="DUF1980_C"/>
</dbReference>
<dbReference type="InterPro" id="IPR048493">
    <property type="entry name" value="DUF1980_N"/>
</dbReference>
<reference evidence="5 6" key="1">
    <citation type="submission" date="2019-10" db="EMBL/GenBank/DDBJ databases">
        <title>Alkalibaculum tamaniensis sp.nov., a new alkaliphilic acetogen, isolated on methoxylated aromatics from a mud volcano.</title>
        <authorList>
            <person name="Khomyakova M.A."/>
            <person name="Merkel A.Y."/>
            <person name="Bonch-Osmolovskaya E.A."/>
            <person name="Slobodkin A.I."/>
        </authorList>
    </citation>
    <scope>NUCLEOTIDE SEQUENCE [LARGE SCALE GENOMIC DNA]</scope>
    <source>
        <strain evidence="5 6">M08DMB</strain>
    </source>
</reference>
<evidence type="ECO:0000313" key="6">
    <source>
        <dbReference type="Proteomes" id="UP000440004"/>
    </source>
</evidence>
<dbReference type="RefSeq" id="WP_152805585.1">
    <property type="nucleotide sequence ID" value="NZ_WHNX01000025.1"/>
</dbReference>
<protein>
    <submittedName>
        <fullName evidence="5">TIGR03943 family protein</fullName>
    </submittedName>
</protein>
<dbReference type="AlphaFoldDB" id="A0A6A7KBJ4"/>
<dbReference type="InterPro" id="IPR015402">
    <property type="entry name" value="DUF1980"/>
</dbReference>
<keyword evidence="6" id="KW-1185">Reference proteome</keyword>
<evidence type="ECO:0000313" key="5">
    <source>
        <dbReference type="EMBL" id="MPW26732.1"/>
    </source>
</evidence>
<gene>
    <name evidence="5" type="ORF">GC105_13145</name>
</gene>
<name>A0A6A7KBJ4_9FIRM</name>
<evidence type="ECO:0000256" key="1">
    <source>
        <dbReference type="SAM" id="MobiDB-lite"/>
    </source>
</evidence>
<feature type="domain" description="DUF1980" evidence="4">
    <location>
        <begin position="136"/>
        <end position="270"/>
    </location>
</feature>
<feature type="transmembrane region" description="Helical" evidence="2">
    <location>
        <begin position="46"/>
        <end position="63"/>
    </location>
</feature>
<feature type="region of interest" description="Disordered" evidence="1">
    <location>
        <begin position="115"/>
        <end position="136"/>
    </location>
</feature>
<dbReference type="PANTHER" id="PTHR40047">
    <property type="entry name" value="UPF0703 PROTEIN YCGQ"/>
    <property type="match status" value="1"/>
</dbReference>
<keyword evidence="2" id="KW-0812">Transmembrane</keyword>
<feature type="transmembrane region" description="Helical" evidence="2">
    <location>
        <begin position="12"/>
        <end position="31"/>
    </location>
</feature>
<evidence type="ECO:0000259" key="3">
    <source>
        <dbReference type="Pfam" id="PF09323"/>
    </source>
</evidence>
<proteinExistence type="predicted"/>
<evidence type="ECO:0000256" key="2">
    <source>
        <dbReference type="SAM" id="Phobius"/>
    </source>
</evidence>
<dbReference type="Proteomes" id="UP000440004">
    <property type="component" value="Unassembled WGS sequence"/>
</dbReference>
<feature type="compositionally biased region" description="Basic and acidic residues" evidence="1">
    <location>
        <begin position="115"/>
        <end position="127"/>
    </location>
</feature>
<dbReference type="Pfam" id="PF09323">
    <property type="entry name" value="DUF1980"/>
    <property type="match status" value="1"/>
</dbReference>
<dbReference type="InterPro" id="IPR052955">
    <property type="entry name" value="UPF0703_membrane_permease"/>
</dbReference>